<comment type="similarity">
    <text evidence="6">Belongs to the glycosyltransferase 2 family. GalNAc-T subfamily.</text>
</comment>
<dbReference type="GO" id="GO:0030246">
    <property type="term" value="F:carbohydrate binding"/>
    <property type="evidence" value="ECO:0007669"/>
    <property type="project" value="UniProtKB-KW"/>
</dbReference>
<dbReference type="Pfam" id="PF02709">
    <property type="entry name" value="Glyco_transf_7C"/>
    <property type="match status" value="1"/>
</dbReference>
<name>A0AAV1ZQE3_9ARAC</name>
<evidence type="ECO:0000259" key="7">
    <source>
        <dbReference type="SMART" id="SM00458"/>
    </source>
</evidence>
<keyword evidence="3 6" id="KW-0430">Lectin</keyword>
<reference evidence="8 9" key="1">
    <citation type="submission" date="2024-04" db="EMBL/GenBank/DDBJ databases">
        <authorList>
            <person name="Rising A."/>
            <person name="Reimegard J."/>
            <person name="Sonavane S."/>
            <person name="Akerstrom W."/>
            <person name="Nylinder S."/>
            <person name="Hedman E."/>
            <person name="Kallberg Y."/>
        </authorList>
    </citation>
    <scope>NUCLEOTIDE SEQUENCE [LARGE SCALE GENOMIC DNA]</scope>
</reference>
<dbReference type="PANTHER" id="PTHR11675">
    <property type="entry name" value="N-ACETYLGALACTOSAMINYLTRANSFERASE"/>
    <property type="match status" value="1"/>
</dbReference>
<dbReference type="AlphaFoldDB" id="A0AAV1ZQE3"/>
<comment type="pathway">
    <text evidence="6">Protein modification; protein glycosylation.</text>
</comment>
<keyword evidence="2 6" id="KW-0808">Transferase</keyword>
<comment type="caution">
    <text evidence="8">The sequence shown here is derived from an EMBL/GenBank/DDBJ whole genome shotgun (WGS) entry which is preliminary data.</text>
</comment>
<evidence type="ECO:0000256" key="4">
    <source>
        <dbReference type="ARBA" id="ARBA00023034"/>
    </source>
</evidence>
<evidence type="ECO:0000256" key="3">
    <source>
        <dbReference type="ARBA" id="ARBA00022734"/>
    </source>
</evidence>
<keyword evidence="6" id="KW-0464">Manganese</keyword>
<dbReference type="EMBL" id="CAXIEN010000073">
    <property type="protein sequence ID" value="CAL1274073.1"/>
    <property type="molecule type" value="Genomic_DNA"/>
</dbReference>
<accession>A0AAV1ZQE3</accession>
<dbReference type="SUPFAM" id="SSF53448">
    <property type="entry name" value="Nucleotide-diphospho-sugar transferases"/>
    <property type="match status" value="2"/>
</dbReference>
<dbReference type="InterPro" id="IPR029044">
    <property type="entry name" value="Nucleotide-diphossugar_trans"/>
</dbReference>
<dbReference type="Gene3D" id="3.90.550.10">
    <property type="entry name" value="Spore Coat Polysaccharide Biosynthesis Protein SpsA, Chain A"/>
    <property type="match status" value="3"/>
</dbReference>
<comment type="cofactor">
    <cofactor evidence="6">
        <name>Mn(2+)</name>
        <dbReference type="ChEBI" id="CHEBI:29035"/>
    </cofactor>
</comment>
<dbReference type="EC" id="2.4.1.-" evidence="6"/>
<dbReference type="PROSITE" id="PS50231">
    <property type="entry name" value="RICIN_B_LECTIN"/>
    <property type="match status" value="2"/>
</dbReference>
<dbReference type="InterPro" id="IPR027791">
    <property type="entry name" value="Galactosyl_T_C"/>
</dbReference>
<feature type="domain" description="Ricin B lectin" evidence="7">
    <location>
        <begin position="408"/>
        <end position="530"/>
    </location>
</feature>
<evidence type="ECO:0000256" key="5">
    <source>
        <dbReference type="ARBA" id="ARBA00023157"/>
    </source>
</evidence>
<comment type="subcellular location">
    <subcellularLocation>
        <location evidence="1 6">Golgi apparatus membrane</location>
        <topology evidence="1 6">Single-pass type II membrane protein</topology>
    </subcellularLocation>
</comment>
<dbReference type="GO" id="GO:0004653">
    <property type="term" value="F:polypeptide N-acetylgalactosaminyltransferase activity"/>
    <property type="evidence" value="ECO:0007669"/>
    <property type="project" value="TreeGrafter"/>
</dbReference>
<sequence length="542" mass="61634">MFSNGKVGETVGVESSSPRLSFKPIRSPTMAGALFSIDKKFFDRLGTYDSGFDIWGGENLELAFKTWMCGGSLEIIPCSLVGHIFRKRSPYKWKTGVNVLRKNSVRLAEVWLDEYKKYYYDRIGNDLGEFGDVTSRLELRKKLQCKSFDWYLKTVYPELYIPGEALGQGEIRNLGDGGDTCLDSAAKRDDFHKPIGLWPCHSQVKKAKSRDEACIDYTGGDVIIYPCHGAGGNQMWIYDPNPYKHFKEILCFSIAAHLGRPLEDYFLHQPKVKVTRARRREGLIRAHLMGAEAAKAPILTYLDSHCWLEPLLQRIANNWTMVVCPVIDVIDDETFEYHFRESGEVKVGGFDWNLQFSWHVMPEIERKSPTIAGGLFSIDKKFFERLGTYDSGFDILGGENLELSFKGEFGDVTSRLELRKKLQCKSLDWYLKTVYPELYIPGEALGLGEYWMFSNEGEIKRDEACLDYSGGDVILYPCHGAGGNQMWIYDPNLHTIQQTSSRKCMELAPDKQSVLMALCSGSPRQKWLVQNYEPTELAKSAS</sequence>
<dbReference type="Pfam" id="PF00535">
    <property type="entry name" value="Glycos_transf_2"/>
    <property type="match status" value="1"/>
</dbReference>
<evidence type="ECO:0000256" key="2">
    <source>
        <dbReference type="ARBA" id="ARBA00022679"/>
    </source>
</evidence>
<dbReference type="GO" id="GO:0006493">
    <property type="term" value="P:protein O-linked glycosylation"/>
    <property type="evidence" value="ECO:0007669"/>
    <property type="project" value="TreeGrafter"/>
</dbReference>
<protein>
    <recommendedName>
        <fullName evidence="6">Polypeptide N-acetylgalactosaminyltransferase</fullName>
        <ecNumber evidence="6">2.4.1.-</ecNumber>
    </recommendedName>
    <alternativeName>
        <fullName evidence="6">Protein-UDP acetylgalactosaminyltransferase</fullName>
    </alternativeName>
</protein>
<dbReference type="InterPro" id="IPR000772">
    <property type="entry name" value="Ricin_B_lectin"/>
</dbReference>
<dbReference type="Gene3D" id="2.80.10.50">
    <property type="match status" value="1"/>
</dbReference>
<gene>
    <name evidence="8" type="ORF">LARSCL_LOCUS7264</name>
</gene>
<keyword evidence="4 6" id="KW-0333">Golgi apparatus</keyword>
<evidence type="ECO:0000256" key="1">
    <source>
        <dbReference type="ARBA" id="ARBA00004323"/>
    </source>
</evidence>
<evidence type="ECO:0000313" key="9">
    <source>
        <dbReference type="Proteomes" id="UP001497382"/>
    </source>
</evidence>
<organism evidence="8 9">
    <name type="scientific">Larinioides sclopetarius</name>
    <dbReference type="NCBI Taxonomy" id="280406"/>
    <lineage>
        <taxon>Eukaryota</taxon>
        <taxon>Metazoa</taxon>
        <taxon>Ecdysozoa</taxon>
        <taxon>Arthropoda</taxon>
        <taxon>Chelicerata</taxon>
        <taxon>Arachnida</taxon>
        <taxon>Araneae</taxon>
        <taxon>Araneomorphae</taxon>
        <taxon>Entelegynae</taxon>
        <taxon>Araneoidea</taxon>
        <taxon>Araneidae</taxon>
        <taxon>Larinioides</taxon>
    </lineage>
</organism>
<dbReference type="InterPro" id="IPR001173">
    <property type="entry name" value="Glyco_trans_2-like"/>
</dbReference>
<proteinExistence type="inferred from homology"/>
<dbReference type="SMART" id="SM00458">
    <property type="entry name" value="RICIN"/>
    <property type="match status" value="1"/>
</dbReference>
<keyword evidence="5 6" id="KW-1015">Disulfide bond</keyword>
<keyword evidence="9" id="KW-1185">Reference proteome</keyword>
<dbReference type="GO" id="GO:0000139">
    <property type="term" value="C:Golgi membrane"/>
    <property type="evidence" value="ECO:0007669"/>
    <property type="project" value="UniProtKB-SubCell"/>
</dbReference>
<keyword evidence="6" id="KW-0328">Glycosyltransferase</keyword>
<dbReference type="InterPro" id="IPR035992">
    <property type="entry name" value="Ricin_B-like_lectins"/>
</dbReference>
<dbReference type="Proteomes" id="UP001497382">
    <property type="component" value="Unassembled WGS sequence"/>
</dbReference>
<dbReference type="PANTHER" id="PTHR11675:SF131">
    <property type="entry name" value="POLYPEPTIDE N-ACETYLGALACTOSAMINYLTRANSFERASE 9-RELATED"/>
    <property type="match status" value="1"/>
</dbReference>
<dbReference type="SUPFAM" id="SSF50370">
    <property type="entry name" value="Ricin B-like lectins"/>
    <property type="match status" value="2"/>
</dbReference>
<dbReference type="Pfam" id="PF00652">
    <property type="entry name" value="Ricin_B_lectin"/>
    <property type="match status" value="2"/>
</dbReference>
<evidence type="ECO:0000256" key="6">
    <source>
        <dbReference type="RuleBase" id="RU361242"/>
    </source>
</evidence>
<evidence type="ECO:0000313" key="8">
    <source>
        <dbReference type="EMBL" id="CAL1274073.1"/>
    </source>
</evidence>